<evidence type="ECO:0000256" key="2">
    <source>
        <dbReference type="ARBA" id="ARBA00022737"/>
    </source>
</evidence>
<name>A0A9P0A225_BEMTA</name>
<keyword evidence="5" id="KW-1185">Reference proteome</keyword>
<feature type="signal peptide" evidence="3">
    <location>
        <begin position="1"/>
        <end position="20"/>
    </location>
</feature>
<accession>A0A9P0A225</accession>
<dbReference type="GO" id="GO:0042302">
    <property type="term" value="F:structural constituent of cuticle"/>
    <property type="evidence" value="ECO:0007669"/>
    <property type="project" value="UniProtKB-KW"/>
</dbReference>
<dbReference type="Pfam" id="PF11018">
    <property type="entry name" value="Cuticle_3"/>
    <property type="match status" value="1"/>
</dbReference>
<keyword evidence="3" id="KW-0732">Signal</keyword>
<dbReference type="Proteomes" id="UP001152759">
    <property type="component" value="Chromosome 2"/>
</dbReference>
<evidence type="ECO:0000256" key="1">
    <source>
        <dbReference type="ARBA" id="ARBA00022460"/>
    </source>
</evidence>
<evidence type="ECO:0000313" key="4">
    <source>
        <dbReference type="EMBL" id="CAH0384121.1"/>
    </source>
</evidence>
<dbReference type="InterPro" id="IPR022727">
    <property type="entry name" value="Cuticle_C1"/>
</dbReference>
<organism evidence="4 5">
    <name type="scientific">Bemisia tabaci</name>
    <name type="common">Sweetpotato whitefly</name>
    <name type="synonym">Aleurodes tabaci</name>
    <dbReference type="NCBI Taxonomy" id="7038"/>
    <lineage>
        <taxon>Eukaryota</taxon>
        <taxon>Metazoa</taxon>
        <taxon>Ecdysozoa</taxon>
        <taxon>Arthropoda</taxon>
        <taxon>Hexapoda</taxon>
        <taxon>Insecta</taxon>
        <taxon>Pterygota</taxon>
        <taxon>Neoptera</taxon>
        <taxon>Paraneoptera</taxon>
        <taxon>Hemiptera</taxon>
        <taxon>Sternorrhyncha</taxon>
        <taxon>Aleyrodoidea</taxon>
        <taxon>Aleyrodidae</taxon>
        <taxon>Aleyrodinae</taxon>
        <taxon>Bemisia</taxon>
    </lineage>
</organism>
<keyword evidence="1" id="KW-0193">Cuticle</keyword>
<dbReference type="AlphaFoldDB" id="A0A9P0A225"/>
<sequence length="152" mass="15492">MDKFAQVAIVLALAVVAVSSAPAPQVYYSQPTIASQSSNILRTPGNLGQISTYTKAIDTPTSSVRKSDIRISNDALAYPAVTAYHAPAAVAYHAPAAVATYHAPAAAVATYHAPAAAVATPVASHSLLGVAYSPAASVSHVTFDGFGAHYVL</sequence>
<reference evidence="4" key="1">
    <citation type="submission" date="2021-12" db="EMBL/GenBank/DDBJ databases">
        <authorList>
            <person name="King R."/>
        </authorList>
    </citation>
    <scope>NUCLEOTIDE SEQUENCE</scope>
</reference>
<evidence type="ECO:0000256" key="3">
    <source>
        <dbReference type="SAM" id="SignalP"/>
    </source>
</evidence>
<dbReference type="KEGG" id="btab:109033629"/>
<protein>
    <recommendedName>
        <fullName evidence="6">Pupal cuticle protein C1B</fullName>
    </recommendedName>
</protein>
<evidence type="ECO:0008006" key="6">
    <source>
        <dbReference type="Google" id="ProtNLM"/>
    </source>
</evidence>
<feature type="chain" id="PRO_5040405255" description="Pupal cuticle protein C1B" evidence="3">
    <location>
        <begin position="21"/>
        <end position="152"/>
    </location>
</feature>
<dbReference type="EMBL" id="OU963863">
    <property type="protein sequence ID" value="CAH0384121.1"/>
    <property type="molecule type" value="Genomic_DNA"/>
</dbReference>
<gene>
    <name evidence="4" type="ORF">BEMITA_LOCUS3496</name>
</gene>
<keyword evidence="2" id="KW-0677">Repeat</keyword>
<proteinExistence type="predicted"/>
<evidence type="ECO:0000313" key="5">
    <source>
        <dbReference type="Proteomes" id="UP001152759"/>
    </source>
</evidence>
<dbReference type="PANTHER" id="PTHR39068">
    <property type="entry name" value="LARVAL/PUPAL CUTICLE PROTEIN H1C-LIKE PROTEIN-RELATED"/>
    <property type="match status" value="1"/>
</dbReference>